<dbReference type="AlphaFoldDB" id="A0A9P0M9P1"/>
<evidence type="ECO:0000313" key="2">
    <source>
        <dbReference type="Proteomes" id="UP001152888"/>
    </source>
</evidence>
<comment type="caution">
    <text evidence="1">The sequence shown here is derived from an EMBL/GenBank/DDBJ whole genome shotgun (WGS) entry which is preliminary data.</text>
</comment>
<dbReference type="EMBL" id="CAKOFQ010008132">
    <property type="protein sequence ID" value="CAH2011994.1"/>
    <property type="molecule type" value="Genomic_DNA"/>
</dbReference>
<protein>
    <submittedName>
        <fullName evidence="1">Uncharacterized protein</fullName>
    </submittedName>
</protein>
<name>A0A9P0M9P1_ACAOB</name>
<evidence type="ECO:0000313" key="1">
    <source>
        <dbReference type="EMBL" id="CAH2011994.1"/>
    </source>
</evidence>
<organism evidence="1 2">
    <name type="scientific">Acanthoscelides obtectus</name>
    <name type="common">Bean weevil</name>
    <name type="synonym">Bruchus obtectus</name>
    <dbReference type="NCBI Taxonomy" id="200917"/>
    <lineage>
        <taxon>Eukaryota</taxon>
        <taxon>Metazoa</taxon>
        <taxon>Ecdysozoa</taxon>
        <taxon>Arthropoda</taxon>
        <taxon>Hexapoda</taxon>
        <taxon>Insecta</taxon>
        <taxon>Pterygota</taxon>
        <taxon>Neoptera</taxon>
        <taxon>Endopterygota</taxon>
        <taxon>Coleoptera</taxon>
        <taxon>Polyphaga</taxon>
        <taxon>Cucujiformia</taxon>
        <taxon>Chrysomeloidea</taxon>
        <taxon>Chrysomelidae</taxon>
        <taxon>Bruchinae</taxon>
        <taxon>Bruchini</taxon>
        <taxon>Acanthoscelides</taxon>
    </lineage>
</organism>
<dbReference type="Proteomes" id="UP001152888">
    <property type="component" value="Unassembled WGS sequence"/>
</dbReference>
<sequence length="103" mass="12060">MKLLSNDSMRLNRLERHLKQQHPTLVLKMKEFFSSKAESLKRMRLAKSGSYHTASFEIAFMIAKQKKSYTIREELVRPCVLKATQIILGEDAEQKLKPIYSFE</sequence>
<reference evidence="1" key="1">
    <citation type="submission" date="2022-03" db="EMBL/GenBank/DDBJ databases">
        <authorList>
            <person name="Sayadi A."/>
        </authorList>
    </citation>
    <scope>NUCLEOTIDE SEQUENCE</scope>
</reference>
<keyword evidence="2" id="KW-1185">Reference proteome</keyword>
<accession>A0A9P0M9P1</accession>
<gene>
    <name evidence="1" type="ORF">ACAOBT_LOCUS32546</name>
</gene>
<dbReference type="OrthoDB" id="1101576at2759"/>
<proteinExistence type="predicted"/>